<feature type="compositionally biased region" description="Pro residues" evidence="1">
    <location>
        <begin position="83"/>
        <end position="95"/>
    </location>
</feature>
<keyword evidence="2" id="KW-0472">Membrane</keyword>
<dbReference type="EMBL" id="JAACLJ010000005">
    <property type="protein sequence ID" value="KAF4585645.1"/>
    <property type="molecule type" value="Genomic_DNA"/>
</dbReference>
<accession>A0A8H4VCI5</accession>
<feature type="compositionally biased region" description="Pro residues" evidence="1">
    <location>
        <begin position="111"/>
        <end position="131"/>
    </location>
</feature>
<evidence type="ECO:0000256" key="2">
    <source>
        <dbReference type="SAM" id="Phobius"/>
    </source>
</evidence>
<protein>
    <submittedName>
        <fullName evidence="3">Uncharacterized protein</fullName>
    </submittedName>
</protein>
<evidence type="ECO:0000313" key="4">
    <source>
        <dbReference type="Proteomes" id="UP000562929"/>
    </source>
</evidence>
<dbReference type="Proteomes" id="UP000562929">
    <property type="component" value="Unassembled WGS sequence"/>
</dbReference>
<name>A0A8H4VCI5_9HYPO</name>
<organism evidence="3 4">
    <name type="scientific">Ophiocordyceps camponoti-floridani</name>
    <dbReference type="NCBI Taxonomy" id="2030778"/>
    <lineage>
        <taxon>Eukaryota</taxon>
        <taxon>Fungi</taxon>
        <taxon>Dikarya</taxon>
        <taxon>Ascomycota</taxon>
        <taxon>Pezizomycotina</taxon>
        <taxon>Sordariomycetes</taxon>
        <taxon>Hypocreomycetidae</taxon>
        <taxon>Hypocreales</taxon>
        <taxon>Ophiocordycipitaceae</taxon>
        <taxon>Ophiocordyceps</taxon>
    </lineage>
</organism>
<keyword evidence="2" id="KW-0812">Transmembrane</keyword>
<keyword evidence="2" id="KW-1133">Transmembrane helix</keyword>
<comment type="caution">
    <text evidence="3">The sequence shown here is derived from an EMBL/GenBank/DDBJ whole genome shotgun (WGS) entry which is preliminary data.</text>
</comment>
<dbReference type="OrthoDB" id="10650158at2759"/>
<keyword evidence="4" id="KW-1185">Reference proteome</keyword>
<feature type="compositionally biased region" description="Basic and acidic residues" evidence="1">
    <location>
        <begin position="43"/>
        <end position="52"/>
    </location>
</feature>
<feature type="transmembrane region" description="Helical" evidence="2">
    <location>
        <begin position="12"/>
        <end position="31"/>
    </location>
</feature>
<feature type="region of interest" description="Disordered" evidence="1">
    <location>
        <begin position="43"/>
        <end position="138"/>
    </location>
</feature>
<gene>
    <name evidence="3" type="ORF">GQ602_004950</name>
</gene>
<feature type="compositionally biased region" description="Polar residues" evidence="1">
    <location>
        <begin position="53"/>
        <end position="64"/>
    </location>
</feature>
<reference evidence="3 4" key="1">
    <citation type="journal article" date="2020" name="G3 (Bethesda)">
        <title>Genetic Underpinnings of Host Manipulation by Ophiocordyceps as Revealed by Comparative Transcriptomics.</title>
        <authorList>
            <person name="Will I."/>
            <person name="Das B."/>
            <person name="Trinh T."/>
            <person name="Brachmann A."/>
            <person name="Ohm R.A."/>
            <person name="de Bekker C."/>
        </authorList>
    </citation>
    <scope>NUCLEOTIDE SEQUENCE [LARGE SCALE GENOMIC DNA]</scope>
    <source>
        <strain evidence="3 4">EC05</strain>
    </source>
</reference>
<evidence type="ECO:0000313" key="3">
    <source>
        <dbReference type="EMBL" id="KAF4585645.1"/>
    </source>
</evidence>
<sequence>MSSNTTGTSTPIAIAVALSTTATIALVLTLLERKLLVLAPEKAKDNEARSSDAKNVTVSAQTSPRLLHRPFTPTAAGIAMSSPGPPPDRALPPTPLRADHVVEAAGRSVPSPSPSPAPAPAPAPAPTPTRPEPVRRGIFSDYLQQEGALERLVGPCR</sequence>
<proteinExistence type="predicted"/>
<evidence type="ECO:0000256" key="1">
    <source>
        <dbReference type="SAM" id="MobiDB-lite"/>
    </source>
</evidence>
<dbReference type="AlphaFoldDB" id="A0A8H4VCI5"/>